<dbReference type="EMBL" id="MAEI02000001">
    <property type="protein sequence ID" value="MEO1781614.1"/>
    <property type="molecule type" value="Genomic_DNA"/>
</dbReference>
<dbReference type="PROSITE" id="PS00211">
    <property type="entry name" value="ABC_TRANSPORTER_1"/>
    <property type="match status" value="1"/>
</dbReference>
<dbReference type="PROSITE" id="PS50893">
    <property type="entry name" value="ABC_TRANSPORTER_2"/>
    <property type="match status" value="1"/>
</dbReference>
<keyword evidence="3 6" id="KW-0067">ATP-binding</keyword>
<keyword evidence="7" id="KW-1185">Reference proteome</keyword>
<evidence type="ECO:0000256" key="3">
    <source>
        <dbReference type="ARBA" id="ARBA00022840"/>
    </source>
</evidence>
<reference evidence="7" key="1">
    <citation type="submission" date="2016-06" db="EMBL/GenBank/DDBJ databases">
        <title>Four novel species of enterococci isolated from chicken manure.</title>
        <authorList>
            <person name="Van Tyne D."/>
        </authorList>
    </citation>
    <scope>NUCLEOTIDE SEQUENCE [LARGE SCALE GENOMIC DNA]</scope>
    <source>
        <strain evidence="7">JM9A</strain>
    </source>
</reference>
<dbReference type="InterPro" id="IPR050166">
    <property type="entry name" value="ABC_transporter_ATP-bind"/>
</dbReference>
<dbReference type="SMART" id="SM00382">
    <property type="entry name" value="AAA"/>
    <property type="match status" value="1"/>
</dbReference>
<dbReference type="Pfam" id="PF00005">
    <property type="entry name" value="ABC_tran"/>
    <property type="match status" value="1"/>
</dbReference>
<feature type="domain" description="ABC transporter" evidence="5">
    <location>
        <begin position="8"/>
        <end position="234"/>
    </location>
</feature>
<dbReference type="Proteomes" id="UP001429357">
    <property type="component" value="Unassembled WGS sequence"/>
</dbReference>
<dbReference type="PANTHER" id="PTHR42788">
    <property type="entry name" value="TAURINE IMPORT ATP-BINDING PROTEIN-RELATED"/>
    <property type="match status" value="1"/>
</dbReference>
<protein>
    <submittedName>
        <fullName evidence="6">NitT/TauT family transport system ATP-binding protein</fullName>
    </submittedName>
</protein>
<evidence type="ECO:0000259" key="5">
    <source>
        <dbReference type="PROSITE" id="PS50893"/>
    </source>
</evidence>
<dbReference type="Gene3D" id="3.40.50.300">
    <property type="entry name" value="P-loop containing nucleotide triphosphate hydrolases"/>
    <property type="match status" value="1"/>
</dbReference>
<sequence>MTNVKTPLVLQKIGYETAEKPILADLSLSLAENQIYTVIGPSGAGKTTLLRILAGLITPTTGEMTLAQQPYRPSQHRIALVPQDYGLLPWQTAQQAVIDAVKTSRQQKKLTDVELAEVRQLFKDMELVKENQRYPNQLSGGQKQRVAIARAFACESELLLMDEPFSALDALTREKAQALFLSNWLKRPTRTLFITHDVTEALLVGHQVIVMEKEPGRIKEILPSPVTDKSQLEDDRTSQEPFETAAYLRGQLS</sequence>
<evidence type="ECO:0000256" key="2">
    <source>
        <dbReference type="ARBA" id="ARBA00022741"/>
    </source>
</evidence>
<feature type="region of interest" description="Disordered" evidence="4">
    <location>
        <begin position="226"/>
        <end position="253"/>
    </location>
</feature>
<dbReference type="InterPro" id="IPR003593">
    <property type="entry name" value="AAA+_ATPase"/>
</dbReference>
<name>A0ABV0F0M7_9ENTE</name>
<dbReference type="InterPro" id="IPR027417">
    <property type="entry name" value="P-loop_NTPase"/>
</dbReference>
<keyword evidence="2" id="KW-0547">Nucleotide-binding</keyword>
<evidence type="ECO:0000256" key="4">
    <source>
        <dbReference type="SAM" id="MobiDB-lite"/>
    </source>
</evidence>
<reference evidence="6 7" key="2">
    <citation type="submission" date="2024-02" db="EMBL/GenBank/DDBJ databases">
        <title>The Genome Sequence of Enterococcus diestrammenae JM9A.</title>
        <authorList>
            <person name="Earl A."/>
            <person name="Manson A."/>
            <person name="Gilmore M."/>
            <person name="Sanders J."/>
            <person name="Shea T."/>
            <person name="Howe W."/>
            <person name="Livny J."/>
            <person name="Cuomo C."/>
            <person name="Neafsey D."/>
            <person name="Birren B."/>
        </authorList>
    </citation>
    <scope>NUCLEOTIDE SEQUENCE [LARGE SCALE GENOMIC DNA]</scope>
    <source>
        <strain evidence="6 7">JM9A</strain>
    </source>
</reference>
<dbReference type="GO" id="GO:0005524">
    <property type="term" value="F:ATP binding"/>
    <property type="evidence" value="ECO:0007669"/>
    <property type="project" value="UniProtKB-KW"/>
</dbReference>
<accession>A0ABV0F0M7</accession>
<organism evidence="6 7">
    <name type="scientific">Enterococcus diestrammenae</name>
    <dbReference type="NCBI Taxonomy" id="1155073"/>
    <lineage>
        <taxon>Bacteria</taxon>
        <taxon>Bacillati</taxon>
        <taxon>Bacillota</taxon>
        <taxon>Bacilli</taxon>
        <taxon>Lactobacillales</taxon>
        <taxon>Enterococcaceae</taxon>
        <taxon>Enterococcus</taxon>
    </lineage>
</organism>
<comment type="caution">
    <text evidence="6">The sequence shown here is derived from an EMBL/GenBank/DDBJ whole genome shotgun (WGS) entry which is preliminary data.</text>
</comment>
<proteinExistence type="predicted"/>
<dbReference type="InterPro" id="IPR003439">
    <property type="entry name" value="ABC_transporter-like_ATP-bd"/>
</dbReference>
<evidence type="ECO:0000256" key="1">
    <source>
        <dbReference type="ARBA" id="ARBA00022448"/>
    </source>
</evidence>
<keyword evidence="1" id="KW-0813">Transport</keyword>
<evidence type="ECO:0000313" key="6">
    <source>
        <dbReference type="EMBL" id="MEO1781614.1"/>
    </source>
</evidence>
<dbReference type="PANTHER" id="PTHR42788:SF20">
    <property type="entry name" value="ABC TRANSPORTER ATP-BINDING PROTEIN"/>
    <property type="match status" value="1"/>
</dbReference>
<dbReference type="InterPro" id="IPR017871">
    <property type="entry name" value="ABC_transporter-like_CS"/>
</dbReference>
<dbReference type="SUPFAM" id="SSF52540">
    <property type="entry name" value="P-loop containing nucleoside triphosphate hydrolases"/>
    <property type="match status" value="1"/>
</dbReference>
<dbReference type="RefSeq" id="WP_161868342.1">
    <property type="nucleotide sequence ID" value="NZ_MAEI02000001.1"/>
</dbReference>
<gene>
    <name evidence="6" type="ORF">BAU18_001201</name>
</gene>
<evidence type="ECO:0000313" key="7">
    <source>
        <dbReference type="Proteomes" id="UP001429357"/>
    </source>
</evidence>